<protein>
    <submittedName>
        <fullName evidence="1">Uncharacterized protein</fullName>
    </submittedName>
</protein>
<dbReference type="EMBL" id="AWXU01000027">
    <property type="protein sequence ID" value="KFN49920.1"/>
    <property type="molecule type" value="Genomic_DNA"/>
</dbReference>
<organism evidence="1 2">
    <name type="scientific">Arenimonas composti TR7-09 = DSM 18010</name>
    <dbReference type="NCBI Taxonomy" id="1121013"/>
    <lineage>
        <taxon>Bacteria</taxon>
        <taxon>Pseudomonadati</taxon>
        <taxon>Pseudomonadota</taxon>
        <taxon>Gammaproteobacteria</taxon>
        <taxon>Lysobacterales</taxon>
        <taxon>Lysobacteraceae</taxon>
        <taxon>Arenimonas</taxon>
    </lineage>
</organism>
<keyword evidence="2" id="KW-1185">Reference proteome</keyword>
<dbReference type="AlphaFoldDB" id="A0A091C001"/>
<comment type="caution">
    <text evidence="1">The sequence shown here is derived from an EMBL/GenBank/DDBJ whole genome shotgun (WGS) entry which is preliminary data.</text>
</comment>
<gene>
    <name evidence="1" type="ORF">P873_08740</name>
</gene>
<proteinExistence type="predicted"/>
<name>A0A091C001_9GAMM</name>
<dbReference type="STRING" id="1121013.GCA_000426365_02315"/>
<reference evidence="1 2" key="1">
    <citation type="submission" date="2013-09" db="EMBL/GenBank/DDBJ databases">
        <title>Genome sequencing of Arenimonas composti.</title>
        <authorList>
            <person name="Chen F."/>
            <person name="Wang G."/>
        </authorList>
    </citation>
    <scope>NUCLEOTIDE SEQUENCE [LARGE SCALE GENOMIC DNA]</scope>
    <source>
        <strain evidence="1 2">TR7-09</strain>
    </source>
</reference>
<accession>A0A091C001</accession>
<evidence type="ECO:0000313" key="1">
    <source>
        <dbReference type="EMBL" id="KFN49920.1"/>
    </source>
</evidence>
<evidence type="ECO:0000313" key="2">
    <source>
        <dbReference type="Proteomes" id="UP000029391"/>
    </source>
</evidence>
<sequence>MLHDDHDPSPPDATSGRLCDCLDDYESLDPESAAGLGL</sequence>
<dbReference type="Proteomes" id="UP000029391">
    <property type="component" value="Unassembled WGS sequence"/>
</dbReference>